<keyword evidence="2" id="KW-1185">Reference proteome</keyword>
<name>A0ACC3CG62_PYRYE</name>
<organism evidence="1 2">
    <name type="scientific">Pyropia yezoensis</name>
    <name type="common">Susabi-nori</name>
    <name type="synonym">Porphyra yezoensis</name>
    <dbReference type="NCBI Taxonomy" id="2788"/>
    <lineage>
        <taxon>Eukaryota</taxon>
        <taxon>Rhodophyta</taxon>
        <taxon>Bangiophyceae</taxon>
        <taxon>Bangiales</taxon>
        <taxon>Bangiaceae</taxon>
        <taxon>Pyropia</taxon>
    </lineage>
</organism>
<dbReference type="EMBL" id="CM020620">
    <property type="protein sequence ID" value="KAK1868929.1"/>
    <property type="molecule type" value="Genomic_DNA"/>
</dbReference>
<dbReference type="Proteomes" id="UP000798662">
    <property type="component" value="Chromosome 3"/>
</dbReference>
<gene>
    <name evidence="1" type="ORF">I4F81_011411</name>
</gene>
<comment type="caution">
    <text evidence="1">The sequence shown here is derived from an EMBL/GenBank/DDBJ whole genome shotgun (WGS) entry which is preliminary data.</text>
</comment>
<evidence type="ECO:0000313" key="1">
    <source>
        <dbReference type="EMBL" id="KAK1868929.1"/>
    </source>
</evidence>
<evidence type="ECO:0000313" key="2">
    <source>
        <dbReference type="Proteomes" id="UP000798662"/>
    </source>
</evidence>
<protein>
    <submittedName>
        <fullName evidence="1">Uncharacterized protein</fullName>
    </submittedName>
</protein>
<sequence length="753" mass="82630">MFEHALATSPAKPPVVVDCTSELRSVFEALQQVATPVPVQQSAYEELVLVATSIDVIKKPADSRYGAVGMVAGAGSGKTYLLEQIASKARGSSVFQADETAMVKLCEGIRPYVVNFGLYWKLRAAEAYLLVDKNVMFSFDDLVNLRLLFMHFADVSALYVESHFTRFVAAVNLAVRSNDLSAQDLESETVALLQSNCNEVDDVLPVVLVDEVGRTDDVKEKACRTLLGLIADNQDLYTVNDQLHSPSTLLLSAACNIVQQAGGNVITTFMSSYLSARCATLSGRRIFPVGGLFGRNALAYQAVFVDVLVRVAGKNGFYLAVDGAMSGSHGTLQAIVAARAKLERSDSYGVKVAALEDLRAAMIPIANGMCYSAGGHARTVVQLHNELFKAGMKRHSTSLLTLIERVSSNLLLSEAEDCWVAASNDDRDNLLAALTLGEEVSRRDVCFPERLHPTTGDVLSKNISYDDARLMGLVVGQGERFQPSIPPVALFLLMESAKGSLFYPVMHAELGLGKEEPGTFDTAREVPWMRWEDFFMRYQAVVSMARSKRKERYNAVSLAEVLAVNGAIYLGDGPLLRDNLVDASTPRTQVLQRDLLAILTARGGGVAKERAKTIYQLPYGTPGADAVVFFRTVGAKPDWVMVLMQFRHSRDDASTKVRPADVIADWEKFPGEHVMGRKYFTMWRNRLVYLNASKREHEGFPGALQSKNEDVVNVCSQHSVVLSMANLEAALGPTFYNYINTMDWIHCASLQPF</sequence>
<accession>A0ACC3CG62</accession>
<proteinExistence type="predicted"/>
<reference evidence="1" key="1">
    <citation type="submission" date="2019-11" db="EMBL/GenBank/DDBJ databases">
        <title>Nori genome reveals adaptations in red seaweeds to the harsh intertidal environment.</title>
        <authorList>
            <person name="Wang D."/>
            <person name="Mao Y."/>
        </authorList>
    </citation>
    <scope>NUCLEOTIDE SEQUENCE</scope>
    <source>
        <tissue evidence="1">Gametophyte</tissue>
    </source>
</reference>